<dbReference type="ExpressionAtlas" id="K7MH46">
    <property type="expression patterns" value="baseline and differential"/>
</dbReference>
<protein>
    <recommendedName>
        <fullName evidence="5">AT4G36440-like protein</fullName>
    </recommendedName>
</protein>
<sequence length="165" mass="17709">MTAVASLSSLVQKPSSKVLPDKGLEVGLSGSAGEGKLPTTLSPSMLIVDWRCEVARNTPYEVNITIPVEGYEPIEFVLTKICDYKQDPGGGRTRGWAIFGVLSCIFFVSSTLFCCGGFIYKTKVERQRGIDALPGMTILSACLETVSGVEQGYSRPEDINSAFGS</sequence>
<dbReference type="PaxDb" id="3847-GLYMA16G24651.1"/>
<reference evidence="3" key="2">
    <citation type="submission" date="2018-02" db="UniProtKB">
        <authorList>
            <consortium name="EnsemblPlants"/>
        </authorList>
    </citation>
    <scope>IDENTIFICATION</scope>
    <source>
        <strain evidence="3">Williams 82</strain>
    </source>
</reference>
<feature type="transmembrane region" description="Helical" evidence="1">
    <location>
        <begin position="96"/>
        <end position="120"/>
    </location>
</feature>
<keyword evidence="1" id="KW-1133">Transmembrane helix</keyword>
<proteinExistence type="predicted"/>
<dbReference type="EMBL" id="CM000849">
    <property type="protein sequence ID" value="KRH08165.1"/>
    <property type="molecule type" value="Genomic_DNA"/>
</dbReference>
<evidence type="ECO:0000313" key="4">
    <source>
        <dbReference type="Proteomes" id="UP000008827"/>
    </source>
</evidence>
<dbReference type="InParanoid" id="K7MH46"/>
<keyword evidence="1" id="KW-0472">Membrane</keyword>
<evidence type="ECO:0000256" key="1">
    <source>
        <dbReference type="SAM" id="Phobius"/>
    </source>
</evidence>
<organism evidence="3">
    <name type="scientific">Glycine max</name>
    <name type="common">Soybean</name>
    <name type="synonym">Glycine hispida</name>
    <dbReference type="NCBI Taxonomy" id="3847"/>
    <lineage>
        <taxon>Eukaryota</taxon>
        <taxon>Viridiplantae</taxon>
        <taxon>Streptophyta</taxon>
        <taxon>Embryophyta</taxon>
        <taxon>Tracheophyta</taxon>
        <taxon>Spermatophyta</taxon>
        <taxon>Magnoliopsida</taxon>
        <taxon>eudicotyledons</taxon>
        <taxon>Gunneridae</taxon>
        <taxon>Pentapetalae</taxon>
        <taxon>rosids</taxon>
        <taxon>fabids</taxon>
        <taxon>Fabales</taxon>
        <taxon>Fabaceae</taxon>
        <taxon>Papilionoideae</taxon>
        <taxon>50 kb inversion clade</taxon>
        <taxon>NPAAA clade</taxon>
        <taxon>indigoferoid/millettioid clade</taxon>
        <taxon>Phaseoleae</taxon>
        <taxon>Glycine</taxon>
        <taxon>Glycine subgen. Soja</taxon>
    </lineage>
</organism>
<evidence type="ECO:0000313" key="2">
    <source>
        <dbReference type="EMBL" id="KRH08165.1"/>
    </source>
</evidence>
<dbReference type="HOGENOM" id="CLU_033028_2_0_1"/>
<evidence type="ECO:0000313" key="3">
    <source>
        <dbReference type="EnsemblPlants" id="KRH08165"/>
    </source>
</evidence>
<name>K7MH46_SOYBN</name>
<dbReference type="EnsemblPlants" id="KRH08165">
    <property type="protein sequence ID" value="KRH08165"/>
    <property type="gene ID" value="GLYMA_16G133100"/>
</dbReference>
<keyword evidence="1" id="KW-0812">Transmembrane</keyword>
<dbReference type="Proteomes" id="UP000008827">
    <property type="component" value="Chromosome 16"/>
</dbReference>
<reference evidence="2 3" key="1">
    <citation type="journal article" date="2010" name="Nature">
        <title>Genome sequence of the palaeopolyploid soybean.</title>
        <authorList>
            <person name="Schmutz J."/>
            <person name="Cannon S.B."/>
            <person name="Schlueter J."/>
            <person name="Ma J."/>
            <person name="Mitros T."/>
            <person name="Nelson W."/>
            <person name="Hyten D.L."/>
            <person name="Song Q."/>
            <person name="Thelen J.J."/>
            <person name="Cheng J."/>
            <person name="Xu D."/>
            <person name="Hellsten U."/>
            <person name="May G.D."/>
            <person name="Yu Y."/>
            <person name="Sakurai T."/>
            <person name="Umezawa T."/>
            <person name="Bhattacharyya M.K."/>
            <person name="Sandhu D."/>
            <person name="Valliyodan B."/>
            <person name="Lindquist E."/>
            <person name="Peto M."/>
            <person name="Grant D."/>
            <person name="Shu S."/>
            <person name="Goodstein D."/>
            <person name="Barry K."/>
            <person name="Futrell-Griggs M."/>
            <person name="Abernathy B."/>
            <person name="Du J."/>
            <person name="Tian Z."/>
            <person name="Zhu L."/>
            <person name="Gill N."/>
            <person name="Joshi T."/>
            <person name="Libault M."/>
            <person name="Sethuraman A."/>
            <person name="Zhang X.-C."/>
            <person name="Shinozaki K."/>
            <person name="Nguyen H.T."/>
            <person name="Wing R.A."/>
            <person name="Cregan P."/>
            <person name="Specht J."/>
            <person name="Grimwood J."/>
            <person name="Rokhsar D."/>
            <person name="Stacey G."/>
            <person name="Shoemaker R.C."/>
            <person name="Jackson S.A."/>
        </authorList>
    </citation>
    <scope>NUCLEOTIDE SEQUENCE [LARGE SCALE GENOMIC DNA]</scope>
    <source>
        <strain evidence="3">cv. Williams 82</strain>
        <tissue evidence="2">Callus</tissue>
    </source>
</reference>
<gene>
    <name evidence="2" type="ORF">GLYMA_16G133100</name>
</gene>
<keyword evidence="4" id="KW-1185">Reference proteome</keyword>
<reference evidence="2" key="3">
    <citation type="submission" date="2018-07" db="EMBL/GenBank/DDBJ databases">
        <title>WGS assembly of Glycine max.</title>
        <authorList>
            <person name="Schmutz J."/>
            <person name="Cannon S."/>
            <person name="Schlueter J."/>
            <person name="Ma J."/>
            <person name="Mitros T."/>
            <person name="Nelson W."/>
            <person name="Hyten D."/>
            <person name="Song Q."/>
            <person name="Thelen J."/>
            <person name="Cheng J."/>
            <person name="Xu D."/>
            <person name="Hellsten U."/>
            <person name="May G."/>
            <person name="Yu Y."/>
            <person name="Sakurai T."/>
            <person name="Umezawa T."/>
            <person name="Bhattacharyya M."/>
            <person name="Sandhu D."/>
            <person name="Valliyodan B."/>
            <person name="Lindquist E."/>
            <person name="Peto M."/>
            <person name="Grant D."/>
            <person name="Shu S."/>
            <person name="Goodstein D."/>
            <person name="Barry K."/>
            <person name="Futrell-Griggs M."/>
            <person name="Abernathy B."/>
            <person name="Du J."/>
            <person name="Tian Z."/>
            <person name="Zhu L."/>
            <person name="Gill N."/>
            <person name="Joshi T."/>
            <person name="Libault M."/>
            <person name="Sethuraman A."/>
            <person name="Zhang X."/>
            <person name="Shinozaki K."/>
            <person name="Nguyen H."/>
            <person name="Wing R."/>
            <person name="Cregan P."/>
            <person name="Specht J."/>
            <person name="Grimwood J."/>
            <person name="Rokhsar D."/>
            <person name="Stacey G."/>
            <person name="Shoemaker R."/>
            <person name="Jackson S."/>
        </authorList>
    </citation>
    <scope>NUCLEOTIDE SEQUENCE</scope>
    <source>
        <tissue evidence="2">Callus</tissue>
    </source>
</reference>
<dbReference type="PANTHER" id="PTHR35752">
    <property type="entry name" value="G-PROTEIN COUPLED RECEPTOR"/>
    <property type="match status" value="1"/>
</dbReference>
<dbReference type="OMA" id="WICYTQE"/>
<dbReference type="PANTHER" id="PTHR35752:SF1">
    <property type="entry name" value="G-PROTEIN COUPLED RECEPTOR"/>
    <property type="match status" value="1"/>
</dbReference>
<dbReference type="AlphaFoldDB" id="K7MH46"/>
<dbReference type="STRING" id="3847.K7MH46"/>
<evidence type="ECO:0008006" key="5">
    <source>
        <dbReference type="Google" id="ProtNLM"/>
    </source>
</evidence>
<accession>K7MH46</accession>
<dbReference type="eggNOG" id="ENOG502QS4W">
    <property type="taxonomic scope" value="Eukaryota"/>
</dbReference>
<dbReference type="Gramene" id="KRH08165">
    <property type="protein sequence ID" value="KRH08165"/>
    <property type="gene ID" value="GLYMA_16G133100"/>
</dbReference>